<dbReference type="AlphaFoldDB" id="A0A6J3M368"/>
<feature type="region of interest" description="Disordered" evidence="1">
    <location>
        <begin position="161"/>
        <end position="182"/>
    </location>
</feature>
<dbReference type="RefSeq" id="XP_033459471.1">
    <property type="nucleotide sequence ID" value="XM_033599889.1"/>
</dbReference>
<reference evidence="3" key="2">
    <citation type="submission" date="2020-04" db="EMBL/GenBank/DDBJ databases">
        <authorList>
            <consortium name="NCBI Genome Project"/>
        </authorList>
    </citation>
    <scope>NUCLEOTIDE SEQUENCE</scope>
    <source>
        <strain evidence="3">CBS 342.82</strain>
    </source>
</reference>
<sequence length="182" mass="20024">MTTHLRRRHGMGWHGMILRMDGVSPALCCTVLCLCCMVLADEPKAVGICLVILSYIKGRWVYVCTVYAVGGEQTAGPSYYTSNGCSYVVAVSGMSFSTASLRAIDPRSSDRWLGEGDGGEGDWNGIRHEVWLSIARTHSAGRRASKSHITRYSRRRCRRMPASQGGCFDGRESRSGAVQRQL</sequence>
<reference evidence="3" key="3">
    <citation type="submission" date="2025-08" db="UniProtKB">
        <authorList>
            <consortium name="RefSeq"/>
        </authorList>
    </citation>
    <scope>IDENTIFICATION</scope>
    <source>
        <strain evidence="3">CBS 342.82</strain>
    </source>
</reference>
<gene>
    <name evidence="3" type="ORF">K489DRAFT_242846</name>
</gene>
<keyword evidence="2" id="KW-1185">Reference proteome</keyword>
<proteinExistence type="predicted"/>
<organism evidence="3">
    <name type="scientific">Dissoconium aciculare CBS 342.82</name>
    <dbReference type="NCBI Taxonomy" id="1314786"/>
    <lineage>
        <taxon>Eukaryota</taxon>
        <taxon>Fungi</taxon>
        <taxon>Dikarya</taxon>
        <taxon>Ascomycota</taxon>
        <taxon>Pezizomycotina</taxon>
        <taxon>Dothideomycetes</taxon>
        <taxon>Dothideomycetidae</taxon>
        <taxon>Mycosphaerellales</taxon>
        <taxon>Dissoconiaceae</taxon>
        <taxon>Dissoconium</taxon>
    </lineage>
</organism>
<accession>A0A6J3M368</accession>
<protein>
    <submittedName>
        <fullName evidence="3">Uncharacterized protein</fullName>
    </submittedName>
</protein>
<evidence type="ECO:0000256" key="1">
    <source>
        <dbReference type="SAM" id="MobiDB-lite"/>
    </source>
</evidence>
<evidence type="ECO:0000313" key="3">
    <source>
        <dbReference type="RefSeq" id="XP_033459471.1"/>
    </source>
</evidence>
<reference evidence="3" key="1">
    <citation type="submission" date="2020-01" db="EMBL/GenBank/DDBJ databases">
        <authorList>
            <consortium name="DOE Joint Genome Institute"/>
            <person name="Haridas S."/>
            <person name="Albert R."/>
            <person name="Binder M."/>
            <person name="Bloem J."/>
            <person name="Labutti K."/>
            <person name="Salamov A."/>
            <person name="Andreopoulos B."/>
            <person name="Baker S.E."/>
            <person name="Barry K."/>
            <person name="Bills G."/>
            <person name="Bluhm B.H."/>
            <person name="Cannon C."/>
            <person name="Castanera R."/>
            <person name="Culley D.E."/>
            <person name="Daum C."/>
            <person name="Ezra D."/>
            <person name="Gonzalez J.B."/>
            <person name="Henrissat B."/>
            <person name="Kuo A."/>
            <person name="Liang C."/>
            <person name="Lipzen A."/>
            <person name="Lutzoni F."/>
            <person name="Magnuson J."/>
            <person name="Mondo S."/>
            <person name="Nolan M."/>
            <person name="Ohm R."/>
            <person name="Pangilinan J."/>
            <person name="Park H.-J."/>
            <person name="Ramirez L."/>
            <person name="Alfaro M."/>
            <person name="Sun H."/>
            <person name="Tritt A."/>
            <person name="Yoshinaga Y."/>
            <person name="Zwiers L.-H."/>
            <person name="Turgeon B.G."/>
            <person name="Goodwin S.B."/>
            <person name="Spatafora J.W."/>
            <person name="Crous P.W."/>
            <person name="Grigoriev I.V."/>
        </authorList>
    </citation>
    <scope>NUCLEOTIDE SEQUENCE</scope>
    <source>
        <strain evidence="3">CBS 342.82</strain>
    </source>
</reference>
<dbReference type="Proteomes" id="UP000504637">
    <property type="component" value="Unplaced"/>
</dbReference>
<name>A0A6J3M368_9PEZI</name>
<evidence type="ECO:0000313" key="2">
    <source>
        <dbReference type="Proteomes" id="UP000504637"/>
    </source>
</evidence>
<dbReference type="GeneID" id="54357688"/>